<keyword evidence="3" id="KW-0520">NAD</keyword>
<keyword evidence="2" id="KW-0125">Carotenoid biosynthesis</keyword>
<dbReference type="InterPro" id="IPR010108">
    <property type="entry name" value="Lycopene_cyclase_b/e"/>
</dbReference>
<dbReference type="RefSeq" id="WP_157458047.1">
    <property type="nucleotide sequence ID" value="NZ_WQLB01000004.1"/>
</dbReference>
<proteinExistence type="inferred from homology"/>
<keyword evidence="5" id="KW-1185">Reference proteome</keyword>
<dbReference type="Proteomes" id="UP000483286">
    <property type="component" value="Unassembled WGS sequence"/>
</dbReference>
<dbReference type="PANTHER" id="PTHR39757:SF5">
    <property type="entry name" value="OS02G0190600 PROTEIN"/>
    <property type="match status" value="1"/>
</dbReference>
<dbReference type="GO" id="GO:0016860">
    <property type="term" value="F:intramolecular oxidoreductase activity"/>
    <property type="evidence" value="ECO:0007669"/>
    <property type="project" value="UniProtKB-ARBA"/>
</dbReference>
<dbReference type="InterPro" id="IPR036188">
    <property type="entry name" value="FAD/NAD-bd_sf"/>
</dbReference>
<evidence type="ECO:0000256" key="2">
    <source>
        <dbReference type="ARBA" id="ARBA00022746"/>
    </source>
</evidence>
<dbReference type="SUPFAM" id="SSF51905">
    <property type="entry name" value="FAD/NAD(P)-binding domain"/>
    <property type="match status" value="1"/>
</dbReference>
<dbReference type="GO" id="GO:0016705">
    <property type="term" value="F:oxidoreductase activity, acting on paired donors, with incorporation or reduction of molecular oxygen"/>
    <property type="evidence" value="ECO:0007669"/>
    <property type="project" value="InterPro"/>
</dbReference>
<evidence type="ECO:0000256" key="3">
    <source>
        <dbReference type="ARBA" id="ARBA00023027"/>
    </source>
</evidence>
<dbReference type="NCBIfam" id="TIGR01790">
    <property type="entry name" value="carotene-cycl"/>
    <property type="match status" value="1"/>
</dbReference>
<dbReference type="Gene3D" id="3.50.50.60">
    <property type="entry name" value="FAD/NAD(P)-binding domain"/>
    <property type="match status" value="1"/>
</dbReference>
<comment type="caution">
    <text evidence="4">The sequence shown here is derived from an EMBL/GenBank/DDBJ whole genome shotgun (WGS) entry which is preliminary data.</text>
</comment>
<protein>
    <submittedName>
        <fullName evidence="4">Lycopene cyclase family protein</fullName>
    </submittedName>
</protein>
<evidence type="ECO:0000313" key="5">
    <source>
        <dbReference type="Proteomes" id="UP000483286"/>
    </source>
</evidence>
<dbReference type="PANTHER" id="PTHR39757">
    <property type="match status" value="1"/>
</dbReference>
<reference evidence="4 5" key="1">
    <citation type="submission" date="2019-12" db="EMBL/GenBank/DDBJ databases">
        <title>Deinococcus sp. HMF7620 Genome sequencing and assembly.</title>
        <authorList>
            <person name="Kang H."/>
            <person name="Kim H."/>
            <person name="Joh K."/>
        </authorList>
    </citation>
    <scope>NUCLEOTIDE SEQUENCE [LARGE SCALE GENOMIC DNA]</scope>
    <source>
        <strain evidence="4 5">HMF7620</strain>
    </source>
</reference>
<dbReference type="AlphaFoldDB" id="A0A7C9LKQ1"/>
<evidence type="ECO:0000313" key="4">
    <source>
        <dbReference type="EMBL" id="MVN85977.1"/>
    </source>
</evidence>
<sequence>MTRYTLRAAGRATLPAVPTSPHTDALVIGGGPAALALGAELGRQDLTVRVVAPHPPRAFPATYGAWWADLPPWAQACAAQVWSDVRVYTGPQPTPLLRPYALLDNAALLRAMQARGGALLWTAGQVRAAEQTPAGWQVAGQGGETWTARVVIDASGHQPALRPAQHPGGAALQTAYGVTARFDRPPSAPGAVVWMDYRTPHGQHPEPTFLYAMHLGGDRYFVEETSLVARPAPTRAWLRSRLHARLAAQGTPAREVLAEEWVAFPMNAAVPPPAGPLAYGAAAGMVHPISGFQVAGALQDAPGVAAAVAGALRAGTDPAAAGWAALWPPERRAARSTHLLGVQALLNLPPGALPTFFGTFFALPPAQWQAFLDPHTPAGPLARTMLRLFAQFPNLVRLPLARAALAHPATSLESLAAALKAEPSVTPA</sequence>
<organism evidence="4 5">
    <name type="scientific">Deinococcus arboris</name>
    <dbReference type="NCBI Taxonomy" id="2682977"/>
    <lineage>
        <taxon>Bacteria</taxon>
        <taxon>Thermotogati</taxon>
        <taxon>Deinococcota</taxon>
        <taxon>Deinococci</taxon>
        <taxon>Deinococcales</taxon>
        <taxon>Deinococcaceae</taxon>
        <taxon>Deinococcus</taxon>
    </lineage>
</organism>
<dbReference type="Pfam" id="PF05834">
    <property type="entry name" value="Lycopene_cycl"/>
    <property type="match status" value="1"/>
</dbReference>
<dbReference type="GO" id="GO:0016117">
    <property type="term" value="P:carotenoid biosynthetic process"/>
    <property type="evidence" value="ECO:0007669"/>
    <property type="project" value="UniProtKB-KW"/>
</dbReference>
<accession>A0A7C9LKQ1</accession>
<gene>
    <name evidence="4" type="ORF">GO986_04285</name>
</gene>
<comment type="similarity">
    <text evidence="1">Belongs to the lycopene cyclase family.</text>
</comment>
<dbReference type="EMBL" id="WQLB01000004">
    <property type="protein sequence ID" value="MVN85977.1"/>
    <property type="molecule type" value="Genomic_DNA"/>
</dbReference>
<evidence type="ECO:0000256" key="1">
    <source>
        <dbReference type="ARBA" id="ARBA00006599"/>
    </source>
</evidence>
<name>A0A7C9LKQ1_9DEIO</name>